<evidence type="ECO:0008006" key="3">
    <source>
        <dbReference type="Google" id="ProtNLM"/>
    </source>
</evidence>
<dbReference type="PANTHER" id="PTHR30188">
    <property type="entry name" value="ABC TRANSPORTER PERMEASE PROTEIN-RELATED"/>
    <property type="match status" value="1"/>
</dbReference>
<evidence type="ECO:0000256" key="1">
    <source>
        <dbReference type="SAM" id="Phobius"/>
    </source>
</evidence>
<dbReference type="RefSeq" id="WP_420040029.1">
    <property type="nucleotide sequence ID" value="NZ_CP128986.1"/>
</dbReference>
<feature type="transmembrane region" description="Helical" evidence="1">
    <location>
        <begin position="219"/>
        <end position="237"/>
    </location>
</feature>
<organism evidence="2">
    <name type="scientific">Gordonia sp. MP11Mi</name>
    <dbReference type="NCBI Taxonomy" id="3022769"/>
    <lineage>
        <taxon>Bacteria</taxon>
        <taxon>Bacillati</taxon>
        <taxon>Actinomycetota</taxon>
        <taxon>Actinomycetes</taxon>
        <taxon>Mycobacteriales</taxon>
        <taxon>Gordoniaceae</taxon>
        <taxon>Gordonia</taxon>
    </lineage>
</organism>
<keyword evidence="1" id="KW-0472">Membrane</keyword>
<feature type="transmembrane region" description="Helical" evidence="1">
    <location>
        <begin position="76"/>
        <end position="99"/>
    </location>
</feature>
<dbReference type="PANTHER" id="PTHR30188:SF13">
    <property type="entry name" value="CONSERVED HYPOTHETICAL INTEGRAL MEMBRANE PROTEIN YRBE3B"/>
    <property type="match status" value="1"/>
</dbReference>
<dbReference type="GO" id="GO:0005548">
    <property type="term" value="F:phospholipid transporter activity"/>
    <property type="evidence" value="ECO:0007669"/>
    <property type="project" value="TreeGrafter"/>
</dbReference>
<keyword evidence="1" id="KW-1133">Transmembrane helix</keyword>
<dbReference type="AlphaFoldDB" id="A0AA97GW04"/>
<dbReference type="InterPro" id="IPR030802">
    <property type="entry name" value="Permease_MalE"/>
</dbReference>
<dbReference type="EMBL" id="CP128986">
    <property type="protein sequence ID" value="WOC14276.1"/>
    <property type="molecule type" value="Genomic_DNA"/>
</dbReference>
<feature type="transmembrane region" description="Helical" evidence="1">
    <location>
        <begin position="258"/>
        <end position="280"/>
    </location>
</feature>
<evidence type="ECO:0000313" key="2">
    <source>
        <dbReference type="EMBL" id="WOC14276.1"/>
    </source>
</evidence>
<protein>
    <recommendedName>
        <fullName evidence="3">ABC transporter permease</fullName>
    </recommendedName>
</protein>
<dbReference type="GO" id="GO:0043190">
    <property type="term" value="C:ATP-binding cassette (ABC) transporter complex"/>
    <property type="evidence" value="ECO:0007669"/>
    <property type="project" value="InterPro"/>
</dbReference>
<sequence>MASTYVPPGFGVIVRTARTVVDKPATATAMIGHQAYFVLNVLRSVPIALTRYRREVLAHIGSVTFGNGSVIVGGGMLGVLLFLGAAVGGTVGIQGFALLDMVNMGPLTGFVSGYATTRELGPLIAAVGFAAQVGCRITAEVGAMRISEEIDALEATAIRPIPYVVSSRVIAGVITIIPLYLMTLVAAYIACEVLVSIVHGQSIGTYLHYFTTFVSAGDIYYSIIKVVVFAVAIVLIHSYQGFYAMGGPEGVGVAAGRAIRASLVVVVSLDMLLTLLLWGFDSGVKVSG</sequence>
<reference evidence="2" key="1">
    <citation type="submission" date="2023-06" db="EMBL/GenBank/DDBJ databases">
        <title>Gordonia sp. nov. and Pseudochrobactrum sp. nov., two species isolated from the burying beetle Nicrophorus vespilloides.</title>
        <authorList>
            <person name="Poehlein A."/>
            <person name="Guzman J."/>
            <person name="Daniel R."/>
            <person name="Vilcinskas A."/>
        </authorList>
    </citation>
    <scope>NUCLEOTIDE SEQUENCE</scope>
    <source>
        <strain evidence="2">MP11Mi</strain>
    </source>
</reference>
<proteinExistence type="predicted"/>
<gene>
    <name evidence="2" type="ORF">MP11Mi_33900</name>
</gene>
<accession>A0AA97GW04</accession>
<keyword evidence="1" id="KW-0812">Transmembrane</keyword>
<dbReference type="Pfam" id="PF02405">
    <property type="entry name" value="MlaE"/>
    <property type="match status" value="1"/>
</dbReference>
<feature type="transmembrane region" description="Helical" evidence="1">
    <location>
        <begin position="169"/>
        <end position="199"/>
    </location>
</feature>
<name>A0AA97GW04_9ACTN</name>